<gene>
    <name evidence="1" type="ORF">ACH5RR_012601</name>
</gene>
<dbReference type="Proteomes" id="UP001630127">
    <property type="component" value="Unassembled WGS sequence"/>
</dbReference>
<dbReference type="InterPro" id="IPR036691">
    <property type="entry name" value="Endo/exonu/phosph_ase_sf"/>
</dbReference>
<dbReference type="PANTHER" id="PTHR33710:SF79">
    <property type="entry name" value="OS06G0205337 PROTEIN"/>
    <property type="match status" value="1"/>
</dbReference>
<sequence length="101" mass="11778">MFIHSNELVDIGFTGQPWTWSNDWEGEGEIRERLDRVLCSRLWAQKLDKAVCSHVSNEASDHAILLLETNLVSANRKKRFLFDIRWIKHGEVEKVIAEAWS</sequence>
<name>A0ABD3A836_9GENT</name>
<dbReference type="EMBL" id="JBJUIK010000005">
    <property type="protein sequence ID" value="KAL3527945.1"/>
    <property type="molecule type" value="Genomic_DNA"/>
</dbReference>
<keyword evidence="2" id="KW-1185">Reference proteome</keyword>
<evidence type="ECO:0000313" key="2">
    <source>
        <dbReference type="Proteomes" id="UP001630127"/>
    </source>
</evidence>
<dbReference type="PANTHER" id="PTHR33710">
    <property type="entry name" value="BNAC02G09200D PROTEIN"/>
    <property type="match status" value="1"/>
</dbReference>
<comment type="caution">
    <text evidence="1">The sequence shown here is derived from an EMBL/GenBank/DDBJ whole genome shotgun (WGS) entry which is preliminary data.</text>
</comment>
<dbReference type="Gene3D" id="3.60.10.10">
    <property type="entry name" value="Endonuclease/exonuclease/phosphatase"/>
    <property type="match status" value="1"/>
</dbReference>
<protein>
    <recommendedName>
        <fullName evidence="3">Reverse transcriptase</fullName>
    </recommendedName>
</protein>
<organism evidence="1 2">
    <name type="scientific">Cinchona calisaya</name>
    <dbReference type="NCBI Taxonomy" id="153742"/>
    <lineage>
        <taxon>Eukaryota</taxon>
        <taxon>Viridiplantae</taxon>
        <taxon>Streptophyta</taxon>
        <taxon>Embryophyta</taxon>
        <taxon>Tracheophyta</taxon>
        <taxon>Spermatophyta</taxon>
        <taxon>Magnoliopsida</taxon>
        <taxon>eudicotyledons</taxon>
        <taxon>Gunneridae</taxon>
        <taxon>Pentapetalae</taxon>
        <taxon>asterids</taxon>
        <taxon>lamiids</taxon>
        <taxon>Gentianales</taxon>
        <taxon>Rubiaceae</taxon>
        <taxon>Cinchonoideae</taxon>
        <taxon>Cinchoneae</taxon>
        <taxon>Cinchona</taxon>
    </lineage>
</organism>
<evidence type="ECO:0000313" key="1">
    <source>
        <dbReference type="EMBL" id="KAL3527945.1"/>
    </source>
</evidence>
<dbReference type="SUPFAM" id="SSF56219">
    <property type="entry name" value="DNase I-like"/>
    <property type="match status" value="1"/>
</dbReference>
<reference evidence="1 2" key="1">
    <citation type="submission" date="2024-11" db="EMBL/GenBank/DDBJ databases">
        <title>A near-complete genome assembly of Cinchona calisaya.</title>
        <authorList>
            <person name="Lian D.C."/>
            <person name="Zhao X.W."/>
            <person name="Wei L."/>
        </authorList>
    </citation>
    <scope>NUCLEOTIDE SEQUENCE [LARGE SCALE GENOMIC DNA]</scope>
    <source>
        <tissue evidence="1">Nenye</tissue>
    </source>
</reference>
<dbReference type="AlphaFoldDB" id="A0ABD3A836"/>
<accession>A0ABD3A836</accession>
<evidence type="ECO:0008006" key="3">
    <source>
        <dbReference type="Google" id="ProtNLM"/>
    </source>
</evidence>
<proteinExistence type="predicted"/>